<proteinExistence type="predicted"/>
<dbReference type="EMBL" id="LCIH01000014">
    <property type="protein sequence ID" value="KKT51215.1"/>
    <property type="molecule type" value="Genomic_DNA"/>
</dbReference>
<evidence type="ECO:0000313" key="2">
    <source>
        <dbReference type="Proteomes" id="UP000034006"/>
    </source>
</evidence>
<organism evidence="1 2">
    <name type="scientific">Candidatus Collierbacteria bacterium GW2011_GWB2_44_22</name>
    <dbReference type="NCBI Taxonomy" id="1618387"/>
    <lineage>
        <taxon>Bacteria</taxon>
        <taxon>Candidatus Collieribacteriota</taxon>
    </lineage>
</organism>
<gene>
    <name evidence="1" type="ORF">UW44_C0014G0007</name>
</gene>
<accession>A0A0G1HWB5</accession>
<comment type="caution">
    <text evidence="1">The sequence shown here is derived from an EMBL/GenBank/DDBJ whole genome shotgun (WGS) entry which is preliminary data.</text>
</comment>
<dbReference type="Proteomes" id="UP000034006">
    <property type="component" value="Unassembled WGS sequence"/>
</dbReference>
<protein>
    <submittedName>
        <fullName evidence="1">Uncharacterized protein</fullName>
    </submittedName>
</protein>
<reference evidence="1 2" key="1">
    <citation type="journal article" date="2015" name="Nature">
        <title>rRNA introns, odd ribosomes, and small enigmatic genomes across a large radiation of phyla.</title>
        <authorList>
            <person name="Brown C.T."/>
            <person name="Hug L.A."/>
            <person name="Thomas B.C."/>
            <person name="Sharon I."/>
            <person name="Castelle C.J."/>
            <person name="Singh A."/>
            <person name="Wilkins M.J."/>
            <person name="Williams K.H."/>
            <person name="Banfield J.F."/>
        </authorList>
    </citation>
    <scope>NUCLEOTIDE SEQUENCE [LARGE SCALE GENOMIC DNA]</scope>
</reference>
<sequence length="161" mass="18201">MTNPYPSAEYITHLGEKEARELSLIINSYKAMTVHDSALINQTRADIAKRKVIWQKQLSELSELLARFPDDATSKLGFLITKQHTTIQTALTYLEIFEYELDMAEVNAGTVFSPDSWTSGPDTDLPPTNSDYAKKINDAWKNMNLSDIDKMIEEMLKGPKA</sequence>
<name>A0A0G1HWB5_9BACT</name>
<dbReference type="AlphaFoldDB" id="A0A0G1HWB5"/>
<evidence type="ECO:0000313" key="1">
    <source>
        <dbReference type="EMBL" id="KKT51215.1"/>
    </source>
</evidence>